<keyword evidence="2" id="KW-1185">Reference proteome</keyword>
<reference evidence="1" key="1">
    <citation type="submission" date="2021-09" db="EMBL/GenBank/DDBJ databases">
        <authorList>
            <consortium name="AG Swart"/>
            <person name="Singh M."/>
            <person name="Singh A."/>
            <person name="Seah K."/>
            <person name="Emmerich C."/>
        </authorList>
    </citation>
    <scope>NUCLEOTIDE SEQUENCE</scope>
    <source>
        <strain evidence="1">ATCC30299</strain>
    </source>
</reference>
<organism evidence="1 2">
    <name type="scientific">Blepharisma stoltei</name>
    <dbReference type="NCBI Taxonomy" id="1481888"/>
    <lineage>
        <taxon>Eukaryota</taxon>
        <taxon>Sar</taxon>
        <taxon>Alveolata</taxon>
        <taxon>Ciliophora</taxon>
        <taxon>Postciliodesmatophora</taxon>
        <taxon>Heterotrichea</taxon>
        <taxon>Heterotrichida</taxon>
        <taxon>Blepharismidae</taxon>
        <taxon>Blepharisma</taxon>
    </lineage>
</organism>
<gene>
    <name evidence="1" type="ORF">BSTOLATCC_MIC6628</name>
</gene>
<comment type="caution">
    <text evidence="1">The sequence shown here is derived from an EMBL/GenBank/DDBJ whole genome shotgun (WGS) entry which is preliminary data.</text>
</comment>
<dbReference type="EMBL" id="CAJZBQ010000006">
    <property type="protein sequence ID" value="CAG9312528.1"/>
    <property type="molecule type" value="Genomic_DNA"/>
</dbReference>
<dbReference type="Proteomes" id="UP001162131">
    <property type="component" value="Unassembled WGS sequence"/>
</dbReference>
<sequence>MRRKNKLFLGFDLISSLNAEAIFWYGNNLQDDGEAKIKISDLLIGQNIIIEIGYGVYTVPKSHFSVNLKLIWLRGMGLLKLSMKIWHREQELI</sequence>
<evidence type="ECO:0000313" key="1">
    <source>
        <dbReference type="EMBL" id="CAG9312528.1"/>
    </source>
</evidence>
<proteinExistence type="predicted"/>
<name>A0AAU9IB25_9CILI</name>
<evidence type="ECO:0000313" key="2">
    <source>
        <dbReference type="Proteomes" id="UP001162131"/>
    </source>
</evidence>
<dbReference type="AlphaFoldDB" id="A0AAU9IB25"/>
<protein>
    <submittedName>
        <fullName evidence="1">Uncharacterized protein</fullName>
    </submittedName>
</protein>
<accession>A0AAU9IB25</accession>